<protein>
    <recommendedName>
        <fullName evidence="3 4">Galectin domain-containing protein</fullName>
    </recommendedName>
</protein>
<feature type="non-terminal residue" evidence="5">
    <location>
        <position position="184"/>
    </location>
</feature>
<evidence type="ECO:0000256" key="1">
    <source>
        <dbReference type="ARBA" id="ARBA00022734"/>
    </source>
</evidence>
<dbReference type="GO" id="GO:0016936">
    <property type="term" value="F:galactoside binding"/>
    <property type="evidence" value="ECO:0007669"/>
    <property type="project" value="TreeGrafter"/>
</dbReference>
<dbReference type="GO" id="GO:0030246">
    <property type="term" value="F:carbohydrate binding"/>
    <property type="evidence" value="ECO:0007669"/>
    <property type="project" value="UniProtKB-KW"/>
</dbReference>
<keyword evidence="1" id="KW-0430">Lectin</keyword>
<evidence type="ECO:0000313" key="6">
    <source>
        <dbReference type="Proteomes" id="UP000838878"/>
    </source>
</evidence>
<dbReference type="CDD" id="cd00070">
    <property type="entry name" value="GLECT"/>
    <property type="match status" value="1"/>
</dbReference>
<dbReference type="InterPro" id="IPR044156">
    <property type="entry name" value="Galectin-like"/>
</dbReference>
<keyword evidence="6" id="KW-1185">Reference proteome</keyword>
<dbReference type="Proteomes" id="UP000838878">
    <property type="component" value="Chromosome 8"/>
</dbReference>
<dbReference type="PANTHER" id="PTHR11346">
    <property type="entry name" value="GALECTIN"/>
    <property type="match status" value="1"/>
</dbReference>
<dbReference type="FunFam" id="2.60.120.200:FF:000124">
    <property type="entry name" value="Galectin-4"/>
    <property type="match status" value="1"/>
</dbReference>
<evidence type="ECO:0000313" key="5">
    <source>
        <dbReference type="EMBL" id="CAH0730701.1"/>
    </source>
</evidence>
<accession>A0A8J9V1Z4</accession>
<dbReference type="PANTHER" id="PTHR11346:SF176">
    <property type="entry name" value="32 KDA BETA-GALACTOSIDE-BINDING LECTIN LEC-3"/>
    <property type="match status" value="1"/>
</dbReference>
<reference evidence="5" key="1">
    <citation type="submission" date="2021-12" db="EMBL/GenBank/DDBJ databases">
        <authorList>
            <person name="Martin H S."/>
        </authorList>
    </citation>
    <scope>NUCLEOTIDE SEQUENCE</scope>
</reference>
<proteinExistence type="predicted"/>
<dbReference type="Gene3D" id="2.60.120.200">
    <property type="match status" value="1"/>
</dbReference>
<dbReference type="InterPro" id="IPR001079">
    <property type="entry name" value="Galectin_CRD"/>
</dbReference>
<evidence type="ECO:0000259" key="4">
    <source>
        <dbReference type="SMART" id="SM00908"/>
    </source>
</evidence>
<dbReference type="SUPFAM" id="SSF49899">
    <property type="entry name" value="Concanavalin A-like lectins/glucanases"/>
    <property type="match status" value="1"/>
</dbReference>
<gene>
    <name evidence="5" type="ORF">BINO364_LOCUS15655</name>
</gene>
<evidence type="ECO:0000259" key="3">
    <source>
        <dbReference type="SMART" id="SM00276"/>
    </source>
</evidence>
<keyword evidence="2" id="KW-0677">Repeat</keyword>
<dbReference type="SMART" id="SM00908">
    <property type="entry name" value="Gal-bind_lectin"/>
    <property type="match status" value="1"/>
</dbReference>
<evidence type="ECO:0000256" key="2">
    <source>
        <dbReference type="ARBA" id="ARBA00022737"/>
    </source>
</evidence>
<dbReference type="InterPro" id="IPR013320">
    <property type="entry name" value="ConA-like_dom_sf"/>
</dbReference>
<organism evidence="5 6">
    <name type="scientific">Brenthis ino</name>
    <name type="common">lesser marbled fritillary</name>
    <dbReference type="NCBI Taxonomy" id="405034"/>
    <lineage>
        <taxon>Eukaryota</taxon>
        <taxon>Metazoa</taxon>
        <taxon>Ecdysozoa</taxon>
        <taxon>Arthropoda</taxon>
        <taxon>Hexapoda</taxon>
        <taxon>Insecta</taxon>
        <taxon>Pterygota</taxon>
        <taxon>Neoptera</taxon>
        <taxon>Endopterygota</taxon>
        <taxon>Lepidoptera</taxon>
        <taxon>Glossata</taxon>
        <taxon>Ditrysia</taxon>
        <taxon>Papilionoidea</taxon>
        <taxon>Nymphalidae</taxon>
        <taxon>Heliconiinae</taxon>
        <taxon>Argynnini</taxon>
        <taxon>Brenthis</taxon>
    </lineage>
</organism>
<sequence length="184" mass="20031">MASAPIYNPVIPCLHPIPGGMFPGRMIRIQGSVPPGAQRFAINLQCGPNTDPRDDIALHLNFRFVEMCVVRNHLSTMSWGLEETNGGMPLVRGEAFEALVLCEPQLMKVALNGAHFCEFPHRIPFQRISHITVDGDVMVQFIGFEGAEPAPAQMYMQSQPPAYGAYGAPPAYGAPGYGAPQGFY</sequence>
<dbReference type="EMBL" id="OV170228">
    <property type="protein sequence ID" value="CAH0730701.1"/>
    <property type="molecule type" value="Genomic_DNA"/>
</dbReference>
<dbReference type="SMART" id="SM00276">
    <property type="entry name" value="GLECT"/>
    <property type="match status" value="1"/>
</dbReference>
<dbReference type="AlphaFoldDB" id="A0A8J9V1Z4"/>
<dbReference type="Pfam" id="PF00337">
    <property type="entry name" value="Gal-bind_lectin"/>
    <property type="match status" value="1"/>
</dbReference>
<dbReference type="OrthoDB" id="6251307at2759"/>
<name>A0A8J9V1Z4_9NEOP</name>
<feature type="domain" description="Galectin" evidence="3">
    <location>
        <begin position="11"/>
        <end position="145"/>
    </location>
</feature>
<feature type="domain" description="Galectin" evidence="4">
    <location>
        <begin position="17"/>
        <end position="144"/>
    </location>
</feature>